<dbReference type="InterPro" id="IPR029787">
    <property type="entry name" value="Nucleotide_cyclase"/>
</dbReference>
<evidence type="ECO:0000313" key="5">
    <source>
        <dbReference type="Proteomes" id="UP000249633"/>
    </source>
</evidence>
<dbReference type="PROSITE" id="PS50112">
    <property type="entry name" value="PAS"/>
    <property type="match status" value="4"/>
</dbReference>
<dbReference type="EMBL" id="QFOD01000019">
    <property type="protein sequence ID" value="PZP29104.1"/>
    <property type="molecule type" value="Genomic_DNA"/>
</dbReference>
<dbReference type="PROSITE" id="PS50887">
    <property type="entry name" value="GGDEF"/>
    <property type="match status" value="1"/>
</dbReference>
<dbReference type="SMART" id="SM00091">
    <property type="entry name" value="PAS"/>
    <property type="match status" value="4"/>
</dbReference>
<dbReference type="Proteomes" id="UP000249633">
    <property type="component" value="Unassembled WGS sequence"/>
</dbReference>
<dbReference type="InterPro" id="IPR013655">
    <property type="entry name" value="PAS_fold_3"/>
</dbReference>
<proteinExistence type="predicted"/>
<sequence length="990" mass="109896">MSFTLVALVAGTMHYSLLAEHASEEMARQMELNARIRQLQMVLTALSDAETGQRGYLLTGKPAYLEPYRRAVQTMPGLLKALDGVPGSTAELDARAARIRELVAAKLAELAKSIALVDAGQREAALELVKTDVGLVQMSQVRQELDTALTALRGDRDAMVARTVAAILERRQFTNGTVAALVVCALLSGLLISLLVTSQRRHARELAQSEARHRAIVEDQQELVCLTRVGGILTFVNPAFARAFRAQAQDLVGRSLCEFVHPDDLPQVTELIQRVIRTGEPGHGENRIKTGDDSTTWIAWSNAIQRGADGEVLIHSVGRDITERKQAEDALRASQEFLARTGRVAGIGGWEVDLRTDRVLWSEEVRRIHDVPDDFVPTRQNAVEFYEPEHRAQIAEASRAGFEDGTPFDLELPMITGRGKRIWVRSAGEVERDAAGVPVRIVGALQNITERKKLEEQLAASERFLRQITDSLPVRLAYLDLERRFRFANAAQQRRIGLPLEQVLGRKRVDLMQGPQEAAVMQWYEGAFAGQTQQQVYEELIGDEPRVTQSQWIPDIGPDGQVVGVYAISIDVTEQQLAERRLRELNEILESSTDFVIQTDWQGRIRYLNPAARRALGMAGEEPVEHRSYTEFFTPDILARYADEIMPAVRERGVWVGETSVLLLGGQVTPINHMVIAHRDGSDRVSRYSSVMRDISERVAARKTLRQQAATMGAIVDSVPAMVAVFDVDLRYMVVNRAFERWRGRHRDEVIGRGIAELFGDHEYERSLPWAQRALAGETVSYEKSYPEAVLNQHLSVNYAPLRMEDGSVIGLVAVAQDITLQRLEEKRLLTLAERDSLTGVLNRVGFNHHLAGRGDGSAGATTALLYIDLDHFKPVNDTHGHAVGDELLRQFAERLRSAVRPTDAVARLGGDEFAVVLDEVRSITHANAVADKIVDVARLPFQIGDQQVQISACVGVAHGLEPETGWQGLVDRADAAVYRAKGAGRNRRS</sequence>
<gene>
    <name evidence="4" type="ORF">DI603_17995</name>
</gene>
<dbReference type="Gene3D" id="3.30.70.270">
    <property type="match status" value="1"/>
</dbReference>
<dbReference type="NCBIfam" id="TIGR00229">
    <property type="entry name" value="sensory_box"/>
    <property type="match status" value="4"/>
</dbReference>
<evidence type="ECO:0000259" key="1">
    <source>
        <dbReference type="PROSITE" id="PS50112"/>
    </source>
</evidence>
<feature type="domain" description="PAS" evidence="1">
    <location>
        <begin position="581"/>
        <end position="652"/>
    </location>
</feature>
<dbReference type="Gene3D" id="3.30.450.20">
    <property type="entry name" value="PAS domain"/>
    <property type="match status" value="5"/>
</dbReference>
<dbReference type="SMART" id="SM00086">
    <property type="entry name" value="PAC"/>
    <property type="match status" value="4"/>
</dbReference>
<dbReference type="InterPro" id="IPR000160">
    <property type="entry name" value="GGDEF_dom"/>
</dbReference>
<comment type="caution">
    <text evidence="4">The sequence shown here is derived from an EMBL/GenBank/DDBJ whole genome shotgun (WGS) entry which is preliminary data.</text>
</comment>
<feature type="domain" description="PAS" evidence="1">
    <location>
        <begin position="461"/>
        <end position="531"/>
    </location>
</feature>
<dbReference type="Pfam" id="PF08448">
    <property type="entry name" value="PAS_4"/>
    <property type="match status" value="2"/>
</dbReference>
<dbReference type="InterPro" id="IPR000700">
    <property type="entry name" value="PAS-assoc_C"/>
</dbReference>
<evidence type="ECO:0008006" key="6">
    <source>
        <dbReference type="Google" id="ProtNLM"/>
    </source>
</evidence>
<dbReference type="InterPro" id="IPR001610">
    <property type="entry name" value="PAC"/>
</dbReference>
<dbReference type="CDD" id="cd19410">
    <property type="entry name" value="HK9-like_sensor"/>
    <property type="match status" value="1"/>
</dbReference>
<dbReference type="PANTHER" id="PTHR44757">
    <property type="entry name" value="DIGUANYLATE CYCLASE DGCP"/>
    <property type="match status" value="1"/>
</dbReference>
<dbReference type="InterPro" id="IPR052155">
    <property type="entry name" value="Biofilm_reg_signaling"/>
</dbReference>
<dbReference type="Pfam" id="PF00990">
    <property type="entry name" value="GGDEF"/>
    <property type="match status" value="1"/>
</dbReference>
<name>A0A2W5DH53_9BURK</name>
<dbReference type="InterPro" id="IPR007891">
    <property type="entry name" value="CHASE3"/>
</dbReference>
<organism evidence="4 5">
    <name type="scientific">Roseateles depolymerans</name>
    <dbReference type="NCBI Taxonomy" id="76731"/>
    <lineage>
        <taxon>Bacteria</taxon>
        <taxon>Pseudomonadati</taxon>
        <taxon>Pseudomonadota</taxon>
        <taxon>Betaproteobacteria</taxon>
        <taxon>Burkholderiales</taxon>
        <taxon>Sphaerotilaceae</taxon>
        <taxon>Roseateles</taxon>
    </lineage>
</organism>
<dbReference type="Gene3D" id="2.10.70.100">
    <property type="match status" value="1"/>
</dbReference>
<feature type="domain" description="PAC" evidence="2">
    <location>
        <begin position="408"/>
        <end position="460"/>
    </location>
</feature>
<dbReference type="Pfam" id="PF00989">
    <property type="entry name" value="PAS"/>
    <property type="match status" value="1"/>
</dbReference>
<feature type="domain" description="PAC" evidence="2">
    <location>
        <begin position="282"/>
        <end position="333"/>
    </location>
</feature>
<dbReference type="GO" id="GO:0006355">
    <property type="term" value="P:regulation of DNA-templated transcription"/>
    <property type="evidence" value="ECO:0007669"/>
    <property type="project" value="InterPro"/>
</dbReference>
<evidence type="ECO:0000259" key="3">
    <source>
        <dbReference type="PROSITE" id="PS50887"/>
    </source>
</evidence>
<feature type="domain" description="GGDEF" evidence="3">
    <location>
        <begin position="861"/>
        <end position="990"/>
    </location>
</feature>
<dbReference type="NCBIfam" id="TIGR00254">
    <property type="entry name" value="GGDEF"/>
    <property type="match status" value="1"/>
</dbReference>
<dbReference type="InterPro" id="IPR043128">
    <property type="entry name" value="Rev_trsase/Diguanyl_cyclase"/>
</dbReference>
<dbReference type="InterPro" id="IPR013656">
    <property type="entry name" value="PAS_4"/>
</dbReference>
<reference evidence="4 5" key="1">
    <citation type="submission" date="2017-08" db="EMBL/GenBank/DDBJ databases">
        <title>Infants hospitalized years apart are colonized by the same room-sourced microbial strains.</title>
        <authorList>
            <person name="Brooks B."/>
            <person name="Olm M.R."/>
            <person name="Firek B.A."/>
            <person name="Baker R."/>
            <person name="Thomas B.C."/>
            <person name="Morowitz M.J."/>
            <person name="Banfield J.F."/>
        </authorList>
    </citation>
    <scope>NUCLEOTIDE SEQUENCE [LARGE SCALE GENOMIC DNA]</scope>
    <source>
        <strain evidence="4">S2_012_000_R2_81</strain>
    </source>
</reference>
<protein>
    <recommendedName>
        <fullName evidence="6">Diguanylate cyclase</fullName>
    </recommendedName>
</protein>
<dbReference type="CDD" id="cd00130">
    <property type="entry name" value="PAS"/>
    <property type="match status" value="3"/>
</dbReference>
<evidence type="ECO:0000313" key="4">
    <source>
        <dbReference type="EMBL" id="PZP29104.1"/>
    </source>
</evidence>
<dbReference type="SMART" id="SM00267">
    <property type="entry name" value="GGDEF"/>
    <property type="match status" value="1"/>
</dbReference>
<dbReference type="SUPFAM" id="SSF55073">
    <property type="entry name" value="Nucleotide cyclase"/>
    <property type="match status" value="1"/>
</dbReference>
<dbReference type="PANTHER" id="PTHR44757:SF2">
    <property type="entry name" value="BIOFILM ARCHITECTURE MAINTENANCE PROTEIN MBAA"/>
    <property type="match status" value="1"/>
</dbReference>
<dbReference type="InterPro" id="IPR000014">
    <property type="entry name" value="PAS"/>
</dbReference>
<dbReference type="InterPro" id="IPR035965">
    <property type="entry name" value="PAS-like_dom_sf"/>
</dbReference>
<accession>A0A2W5DH53</accession>
<evidence type="ECO:0000259" key="2">
    <source>
        <dbReference type="PROSITE" id="PS50113"/>
    </source>
</evidence>
<dbReference type="AlphaFoldDB" id="A0A2W5DH53"/>
<dbReference type="CDD" id="cd01949">
    <property type="entry name" value="GGDEF"/>
    <property type="match status" value="1"/>
</dbReference>
<dbReference type="Pfam" id="PF05227">
    <property type="entry name" value="CHASE3"/>
    <property type="match status" value="1"/>
</dbReference>
<feature type="domain" description="PAS" evidence="1">
    <location>
        <begin position="708"/>
        <end position="778"/>
    </location>
</feature>
<dbReference type="PROSITE" id="PS50113">
    <property type="entry name" value="PAC"/>
    <property type="match status" value="2"/>
</dbReference>
<feature type="domain" description="PAS" evidence="1">
    <location>
        <begin position="209"/>
        <end position="279"/>
    </location>
</feature>
<dbReference type="SUPFAM" id="SSF55785">
    <property type="entry name" value="PYP-like sensor domain (PAS domain)"/>
    <property type="match status" value="5"/>
</dbReference>
<dbReference type="InterPro" id="IPR013767">
    <property type="entry name" value="PAS_fold"/>
</dbReference>
<dbReference type="Pfam" id="PF08447">
    <property type="entry name" value="PAS_3"/>
    <property type="match status" value="2"/>
</dbReference>